<comment type="caution">
    <text evidence="5">The sequence shown here is derived from an EMBL/GenBank/DDBJ whole genome shotgun (WGS) entry which is preliminary data.</text>
</comment>
<protein>
    <submittedName>
        <fullName evidence="5">ADP-ribose pyrophosphatase</fullName>
    </submittedName>
</protein>
<dbReference type="InterPro" id="IPR015797">
    <property type="entry name" value="NUDIX_hydrolase-like_dom_sf"/>
</dbReference>
<dbReference type="InterPro" id="IPR020084">
    <property type="entry name" value="NUDIX_hydrolase_CS"/>
</dbReference>
<proteinExistence type="inferred from homology"/>
<keyword evidence="2 3" id="KW-0378">Hydrolase</keyword>
<dbReference type="Proteomes" id="UP000241362">
    <property type="component" value="Unassembled WGS sequence"/>
</dbReference>
<dbReference type="Pfam" id="PF00293">
    <property type="entry name" value="NUDIX"/>
    <property type="match status" value="1"/>
</dbReference>
<dbReference type="GO" id="GO:0016787">
    <property type="term" value="F:hydrolase activity"/>
    <property type="evidence" value="ECO:0007669"/>
    <property type="project" value="UniProtKB-KW"/>
</dbReference>
<evidence type="ECO:0000256" key="3">
    <source>
        <dbReference type="RuleBase" id="RU003476"/>
    </source>
</evidence>
<dbReference type="PANTHER" id="PTHR43736">
    <property type="entry name" value="ADP-RIBOSE PYROPHOSPHATASE"/>
    <property type="match status" value="1"/>
</dbReference>
<dbReference type="RefSeq" id="WP_107673420.1">
    <property type="nucleotide sequence ID" value="NZ_PZKE01000008.1"/>
</dbReference>
<accession>A0A2T4J8X0</accession>
<dbReference type="SUPFAM" id="SSF55811">
    <property type="entry name" value="Nudix"/>
    <property type="match status" value="1"/>
</dbReference>
<feature type="domain" description="Nudix hydrolase" evidence="4">
    <location>
        <begin position="11"/>
        <end position="141"/>
    </location>
</feature>
<dbReference type="CDD" id="cd04673">
    <property type="entry name" value="NUDIX_ADPRase"/>
    <property type="match status" value="1"/>
</dbReference>
<evidence type="ECO:0000259" key="4">
    <source>
        <dbReference type="PROSITE" id="PS51462"/>
    </source>
</evidence>
<evidence type="ECO:0000256" key="1">
    <source>
        <dbReference type="ARBA" id="ARBA00001946"/>
    </source>
</evidence>
<comment type="cofactor">
    <cofactor evidence="1">
        <name>Mg(2+)</name>
        <dbReference type="ChEBI" id="CHEBI:18420"/>
    </cofactor>
</comment>
<evidence type="ECO:0000256" key="2">
    <source>
        <dbReference type="ARBA" id="ARBA00022801"/>
    </source>
</evidence>
<dbReference type="PROSITE" id="PS00893">
    <property type="entry name" value="NUDIX_BOX"/>
    <property type="match status" value="1"/>
</dbReference>
<comment type="similarity">
    <text evidence="3">Belongs to the Nudix hydrolase family.</text>
</comment>
<evidence type="ECO:0000313" key="6">
    <source>
        <dbReference type="Proteomes" id="UP000241362"/>
    </source>
</evidence>
<dbReference type="EMBL" id="PZKE01000008">
    <property type="protein sequence ID" value="PTE14349.1"/>
    <property type="molecule type" value="Genomic_DNA"/>
</dbReference>
<dbReference type="PRINTS" id="PR00502">
    <property type="entry name" value="NUDIXFAMILY"/>
</dbReference>
<dbReference type="Gene3D" id="3.90.79.10">
    <property type="entry name" value="Nucleoside Triphosphate Pyrophosphohydrolase"/>
    <property type="match status" value="1"/>
</dbReference>
<dbReference type="InterPro" id="IPR020476">
    <property type="entry name" value="Nudix_hydrolase"/>
</dbReference>
<reference evidence="5 6" key="1">
    <citation type="submission" date="2018-03" db="EMBL/GenBank/DDBJ databases">
        <title>Rhodobacter blasticus.</title>
        <authorList>
            <person name="Meyer T.E."/>
            <person name="Miller S."/>
            <person name="Lodha T."/>
            <person name="Gandham S."/>
            <person name="Chintalapati S."/>
            <person name="Chintalapati V.R."/>
        </authorList>
    </citation>
    <scope>NUCLEOTIDE SEQUENCE [LARGE SCALE GENOMIC DNA]</scope>
    <source>
        <strain evidence="5 6">DSM 2131</strain>
    </source>
</reference>
<sequence>MPTALPPADPRPILAVLAVVIRDGKALLVQRANPPDAGLWGFPGGKVDLGETLLAAAERELLEETGVVARALRVFDALDAFDHDPDGRLRRQFALVAVICDWQSGEPVAADDALAARWVALDDMEALALSADVASLARRVAGLTPA</sequence>
<keyword evidence="6" id="KW-1185">Reference proteome</keyword>
<organism evidence="5 6">
    <name type="scientific">Fuscovulum blasticum DSM 2131</name>
    <dbReference type="NCBI Taxonomy" id="1188250"/>
    <lineage>
        <taxon>Bacteria</taxon>
        <taxon>Pseudomonadati</taxon>
        <taxon>Pseudomonadota</taxon>
        <taxon>Alphaproteobacteria</taxon>
        <taxon>Rhodobacterales</taxon>
        <taxon>Paracoccaceae</taxon>
        <taxon>Pseudogemmobacter</taxon>
    </lineage>
</organism>
<name>A0A2T4J8X0_FUSBL</name>
<dbReference type="AlphaFoldDB" id="A0A2T4J8X0"/>
<dbReference type="PROSITE" id="PS51462">
    <property type="entry name" value="NUDIX"/>
    <property type="match status" value="1"/>
</dbReference>
<dbReference type="InterPro" id="IPR000086">
    <property type="entry name" value="NUDIX_hydrolase_dom"/>
</dbReference>
<evidence type="ECO:0000313" key="5">
    <source>
        <dbReference type="EMBL" id="PTE14349.1"/>
    </source>
</evidence>
<gene>
    <name evidence="5" type="ORF">C5F44_10160</name>
</gene>
<dbReference type="PANTHER" id="PTHR43736:SF1">
    <property type="entry name" value="DIHYDRONEOPTERIN TRIPHOSPHATE DIPHOSPHATASE"/>
    <property type="match status" value="1"/>
</dbReference>